<comment type="caution">
    <text evidence="3">The sequence shown here is derived from an EMBL/GenBank/DDBJ whole genome shotgun (WGS) entry which is preliminary data.</text>
</comment>
<feature type="domain" description="Peptidase C14 caspase" evidence="2">
    <location>
        <begin position="2"/>
        <end position="77"/>
    </location>
</feature>
<evidence type="ECO:0000256" key="1">
    <source>
        <dbReference type="ARBA" id="ARBA00009005"/>
    </source>
</evidence>
<dbReference type="GO" id="GO:0005737">
    <property type="term" value="C:cytoplasm"/>
    <property type="evidence" value="ECO:0007669"/>
    <property type="project" value="TreeGrafter"/>
</dbReference>
<dbReference type="GO" id="GO:0006508">
    <property type="term" value="P:proteolysis"/>
    <property type="evidence" value="ECO:0007669"/>
    <property type="project" value="InterPro"/>
</dbReference>
<dbReference type="InterPro" id="IPR050452">
    <property type="entry name" value="Metacaspase"/>
</dbReference>
<dbReference type="PANTHER" id="PTHR48104">
    <property type="entry name" value="METACASPASE-4"/>
    <property type="match status" value="1"/>
</dbReference>
<keyword evidence="4" id="KW-1185">Reference proteome</keyword>
<dbReference type="Proteomes" id="UP000601435">
    <property type="component" value="Unassembled WGS sequence"/>
</dbReference>
<dbReference type="EMBL" id="CAJNJA010067534">
    <property type="protein sequence ID" value="CAE7892569.1"/>
    <property type="molecule type" value="Genomic_DNA"/>
</dbReference>
<gene>
    <name evidence="3" type="primary">MCA1</name>
    <name evidence="3" type="ORF">SNEC2469_LOCUS29712</name>
</gene>
<evidence type="ECO:0000259" key="2">
    <source>
        <dbReference type="Pfam" id="PF00656"/>
    </source>
</evidence>
<dbReference type="Pfam" id="PF00656">
    <property type="entry name" value="Peptidase_C14"/>
    <property type="match status" value="1"/>
</dbReference>
<evidence type="ECO:0000313" key="3">
    <source>
        <dbReference type="EMBL" id="CAE7892569.1"/>
    </source>
</evidence>
<evidence type="ECO:0000313" key="4">
    <source>
        <dbReference type="Proteomes" id="UP000601435"/>
    </source>
</evidence>
<sequence length="91" mass="9955">GLDWLVAEAQPGDALLLHYSGHGGREPAEEGGYHETLVPLDFETAGMLRDTELFERLVKRLPEGCRLTCILDSCHSAGALNLPYIFVGTED</sequence>
<organism evidence="3 4">
    <name type="scientific">Symbiodinium necroappetens</name>
    <dbReference type="NCBI Taxonomy" id="1628268"/>
    <lineage>
        <taxon>Eukaryota</taxon>
        <taxon>Sar</taxon>
        <taxon>Alveolata</taxon>
        <taxon>Dinophyceae</taxon>
        <taxon>Suessiales</taxon>
        <taxon>Symbiodiniaceae</taxon>
        <taxon>Symbiodinium</taxon>
    </lineage>
</organism>
<reference evidence="3" key="1">
    <citation type="submission" date="2021-02" db="EMBL/GenBank/DDBJ databases">
        <authorList>
            <person name="Dougan E. K."/>
            <person name="Rhodes N."/>
            <person name="Thang M."/>
            <person name="Chan C."/>
        </authorList>
    </citation>
    <scope>NUCLEOTIDE SEQUENCE</scope>
</reference>
<dbReference type="PANTHER" id="PTHR48104:SF30">
    <property type="entry name" value="METACASPASE-1"/>
    <property type="match status" value="1"/>
</dbReference>
<dbReference type="GO" id="GO:0004197">
    <property type="term" value="F:cysteine-type endopeptidase activity"/>
    <property type="evidence" value="ECO:0007669"/>
    <property type="project" value="InterPro"/>
</dbReference>
<comment type="similarity">
    <text evidence="1">Belongs to the peptidase C14B family.</text>
</comment>
<dbReference type="Gene3D" id="3.40.50.12660">
    <property type="match status" value="1"/>
</dbReference>
<protein>
    <submittedName>
        <fullName evidence="3">MCA1 protein</fullName>
    </submittedName>
</protein>
<proteinExistence type="inferred from homology"/>
<feature type="non-terminal residue" evidence="3">
    <location>
        <position position="1"/>
    </location>
</feature>
<accession>A0A813B478</accession>
<dbReference type="InterPro" id="IPR011600">
    <property type="entry name" value="Pept_C14_caspase"/>
</dbReference>
<name>A0A813B478_9DINO</name>
<dbReference type="OrthoDB" id="3223806at2759"/>
<dbReference type="AlphaFoldDB" id="A0A813B478"/>